<evidence type="ECO:0000256" key="14">
    <source>
        <dbReference type="SAM" id="MobiDB-lite"/>
    </source>
</evidence>
<dbReference type="PANTHER" id="PTHR22749:SF6">
    <property type="entry name" value="RIBOFLAVIN KINASE"/>
    <property type="match status" value="1"/>
</dbReference>
<dbReference type="GO" id="GO:0005524">
    <property type="term" value="F:ATP binding"/>
    <property type="evidence" value="ECO:0007669"/>
    <property type="project" value="UniProtKB-KW"/>
</dbReference>
<dbReference type="Proteomes" id="UP000053317">
    <property type="component" value="Unassembled WGS sequence"/>
</dbReference>
<dbReference type="Gene3D" id="2.40.30.30">
    <property type="entry name" value="Riboflavin kinase-like"/>
    <property type="match status" value="1"/>
</dbReference>
<keyword evidence="11" id="KW-0067">ATP-binding</keyword>
<dbReference type="InterPro" id="IPR023465">
    <property type="entry name" value="Riboflavin_kinase_dom_sf"/>
</dbReference>
<evidence type="ECO:0000256" key="9">
    <source>
        <dbReference type="ARBA" id="ARBA00022741"/>
    </source>
</evidence>
<evidence type="ECO:0000256" key="11">
    <source>
        <dbReference type="ARBA" id="ARBA00022840"/>
    </source>
</evidence>
<dbReference type="SMART" id="SM00904">
    <property type="entry name" value="Flavokinase"/>
    <property type="match status" value="1"/>
</dbReference>
<organism evidence="16 17">
    <name type="scientific">Phaeomoniella chlamydospora</name>
    <name type="common">Phaeoacremonium chlamydosporum</name>
    <dbReference type="NCBI Taxonomy" id="158046"/>
    <lineage>
        <taxon>Eukaryota</taxon>
        <taxon>Fungi</taxon>
        <taxon>Dikarya</taxon>
        <taxon>Ascomycota</taxon>
        <taxon>Pezizomycotina</taxon>
        <taxon>Eurotiomycetes</taxon>
        <taxon>Chaetothyriomycetidae</taxon>
        <taxon>Phaeomoniellales</taxon>
        <taxon>Phaeomoniellaceae</taxon>
        <taxon>Phaeomoniella</taxon>
    </lineage>
</organism>
<evidence type="ECO:0000313" key="17">
    <source>
        <dbReference type="Proteomes" id="UP000053317"/>
    </source>
</evidence>
<keyword evidence="9" id="KW-0547">Nucleotide-binding</keyword>
<reference evidence="16 17" key="2">
    <citation type="submission" date="2015-05" db="EMBL/GenBank/DDBJ databases">
        <authorList>
            <person name="Morales-Cruz A."/>
            <person name="Amrine K.C."/>
            <person name="Cantu D."/>
        </authorList>
    </citation>
    <scope>NUCLEOTIDE SEQUENCE [LARGE SCALE GENOMIC DNA]</scope>
    <source>
        <strain evidence="16">UCRPC4</strain>
    </source>
</reference>
<comment type="caution">
    <text evidence="16">The sequence shown here is derived from an EMBL/GenBank/DDBJ whole genome shotgun (WGS) entry which is preliminary data.</text>
</comment>
<protein>
    <recommendedName>
        <fullName evidence="5">Riboflavin kinase</fullName>
        <ecNumber evidence="4">2.7.1.26</ecNumber>
    </recommendedName>
    <alternativeName>
        <fullName evidence="12">Flavin mononucleotide kinase 1</fullName>
    </alternativeName>
</protein>
<keyword evidence="10 16" id="KW-0418">Kinase</keyword>
<feature type="domain" description="Riboflavin kinase" evidence="15">
    <location>
        <begin position="7"/>
        <end position="144"/>
    </location>
</feature>
<keyword evidence="7" id="KW-0288">FMN</keyword>
<accession>A0A0G2G3N4</accession>
<dbReference type="GO" id="GO:0008531">
    <property type="term" value="F:riboflavin kinase activity"/>
    <property type="evidence" value="ECO:0007669"/>
    <property type="project" value="UniProtKB-EC"/>
</dbReference>
<dbReference type="GO" id="GO:0005739">
    <property type="term" value="C:mitochondrion"/>
    <property type="evidence" value="ECO:0007669"/>
    <property type="project" value="TreeGrafter"/>
</dbReference>
<evidence type="ECO:0000256" key="2">
    <source>
        <dbReference type="ARBA" id="ARBA00005201"/>
    </source>
</evidence>
<dbReference type="OrthoDB" id="276388at2759"/>
<comment type="pathway">
    <text evidence="2">Cofactor biosynthesis; FMN biosynthesis; FMN from riboflavin (ATP route): step 1/1.</text>
</comment>
<feature type="region of interest" description="Disordered" evidence="14">
    <location>
        <begin position="46"/>
        <end position="68"/>
    </location>
</feature>
<dbReference type="SUPFAM" id="SSF82114">
    <property type="entry name" value="Riboflavin kinase-like"/>
    <property type="match status" value="1"/>
</dbReference>
<dbReference type="Pfam" id="PF01687">
    <property type="entry name" value="Flavokinase"/>
    <property type="match status" value="1"/>
</dbReference>
<evidence type="ECO:0000256" key="7">
    <source>
        <dbReference type="ARBA" id="ARBA00022643"/>
    </source>
</evidence>
<reference evidence="16 17" key="1">
    <citation type="submission" date="2015-05" db="EMBL/GenBank/DDBJ databases">
        <title>Distinctive expansion of gene families associated with plant cell wall degradation and secondary metabolism in the genomes of grapevine trunk pathogens.</title>
        <authorList>
            <person name="Lawrence D.P."/>
            <person name="Travadon R."/>
            <person name="Rolshausen P.E."/>
            <person name="Baumgartner K."/>
        </authorList>
    </citation>
    <scope>NUCLEOTIDE SEQUENCE [LARGE SCALE GENOMIC DNA]</scope>
    <source>
        <strain evidence="16">UCRPC4</strain>
    </source>
</reference>
<evidence type="ECO:0000256" key="13">
    <source>
        <dbReference type="ARBA" id="ARBA00047880"/>
    </source>
</evidence>
<sequence length="189" mass="21083">MTQINSCTLLCIPTANIPPSGLSTYPDLSTGVYYGYVGLSVPSSSLANTTSDATTTSTTTRTSEPNPTTHILPSVLSIGYNPFYNNKTRSIEIHILRPFDKDFYGAPLNLLILGFIRPEYDYESLEALIEDIRTDCEVAERSLERSGYKDLVEREGEWLHGFEWVERDAEGKIKYEEGDGEVKGAEVQE</sequence>
<dbReference type="InterPro" id="IPR015865">
    <property type="entry name" value="Riboflavin_kinase_bac/euk"/>
</dbReference>
<gene>
    <name evidence="16" type="ORF">UCRPC4_g04902</name>
</gene>
<dbReference type="InterPro" id="IPR023468">
    <property type="entry name" value="Riboflavin_kinase"/>
</dbReference>
<dbReference type="GO" id="GO:0009398">
    <property type="term" value="P:FMN biosynthetic process"/>
    <property type="evidence" value="ECO:0007669"/>
    <property type="project" value="UniProtKB-UniPathway"/>
</dbReference>
<comment type="similarity">
    <text evidence="3">Belongs to the flavokinase family.</text>
</comment>
<evidence type="ECO:0000256" key="3">
    <source>
        <dbReference type="ARBA" id="ARBA00010108"/>
    </source>
</evidence>
<evidence type="ECO:0000256" key="4">
    <source>
        <dbReference type="ARBA" id="ARBA00012105"/>
    </source>
</evidence>
<comment type="function">
    <text evidence="1">Catalyzes the phosphorylation of riboflavin (vitamin B2) to form flavin mononucleotide (FMN) coenzyme.</text>
</comment>
<dbReference type="PANTHER" id="PTHR22749">
    <property type="entry name" value="RIBOFLAVIN KINASE/FMN ADENYLYLTRANSFERASE"/>
    <property type="match status" value="1"/>
</dbReference>
<evidence type="ECO:0000256" key="10">
    <source>
        <dbReference type="ARBA" id="ARBA00022777"/>
    </source>
</evidence>
<evidence type="ECO:0000259" key="15">
    <source>
        <dbReference type="SMART" id="SM00904"/>
    </source>
</evidence>
<name>A0A0G2G3N4_PHACM</name>
<evidence type="ECO:0000256" key="6">
    <source>
        <dbReference type="ARBA" id="ARBA00022630"/>
    </source>
</evidence>
<dbReference type="AlphaFoldDB" id="A0A0G2G3N4"/>
<evidence type="ECO:0000256" key="1">
    <source>
        <dbReference type="ARBA" id="ARBA00003572"/>
    </source>
</evidence>
<proteinExistence type="inferred from homology"/>
<dbReference type="UniPathway" id="UPA00276">
    <property type="reaction ID" value="UER00406"/>
</dbReference>
<dbReference type="GO" id="GO:0009231">
    <property type="term" value="P:riboflavin biosynthetic process"/>
    <property type="evidence" value="ECO:0007669"/>
    <property type="project" value="InterPro"/>
</dbReference>
<keyword evidence="17" id="KW-1185">Reference proteome</keyword>
<evidence type="ECO:0000256" key="8">
    <source>
        <dbReference type="ARBA" id="ARBA00022679"/>
    </source>
</evidence>
<evidence type="ECO:0000256" key="12">
    <source>
        <dbReference type="ARBA" id="ARBA00029960"/>
    </source>
</evidence>
<dbReference type="EMBL" id="LCWF01000121">
    <property type="protein sequence ID" value="KKY18433.1"/>
    <property type="molecule type" value="Genomic_DNA"/>
</dbReference>
<comment type="catalytic activity">
    <reaction evidence="13">
        <text>riboflavin + ATP = FMN + ADP + H(+)</text>
        <dbReference type="Rhea" id="RHEA:14357"/>
        <dbReference type="ChEBI" id="CHEBI:15378"/>
        <dbReference type="ChEBI" id="CHEBI:30616"/>
        <dbReference type="ChEBI" id="CHEBI:57986"/>
        <dbReference type="ChEBI" id="CHEBI:58210"/>
        <dbReference type="ChEBI" id="CHEBI:456216"/>
        <dbReference type="EC" id="2.7.1.26"/>
    </reaction>
</comment>
<keyword evidence="8" id="KW-0808">Transferase</keyword>
<keyword evidence="6" id="KW-0285">Flavoprotein</keyword>
<evidence type="ECO:0000256" key="5">
    <source>
        <dbReference type="ARBA" id="ARBA00017394"/>
    </source>
</evidence>
<dbReference type="EC" id="2.7.1.26" evidence="4"/>
<evidence type="ECO:0000313" key="16">
    <source>
        <dbReference type="EMBL" id="KKY18433.1"/>
    </source>
</evidence>